<dbReference type="EMBL" id="NRHC01000108">
    <property type="protein sequence ID" value="RIY31251.1"/>
    <property type="molecule type" value="Genomic_DNA"/>
</dbReference>
<evidence type="ECO:0008006" key="5">
    <source>
        <dbReference type="Google" id="ProtNLM"/>
    </source>
</evidence>
<dbReference type="PANTHER" id="PTHR46229">
    <property type="entry name" value="BOLA TRANSCRIPTION REGULATOR"/>
    <property type="match status" value="1"/>
</dbReference>
<dbReference type="Gene3D" id="3.10.20.90">
    <property type="entry name" value="Phosphatidylinositol 3-kinase Catalytic Subunit, Chain A, domain 1"/>
    <property type="match status" value="1"/>
</dbReference>
<proteinExistence type="inferred from homology"/>
<accession>A0A3A1Y1B6</accession>
<reference evidence="3 4" key="1">
    <citation type="submission" date="2017-08" db="EMBL/GenBank/DDBJ databases">
        <title>Reclassification of Bisgaard taxon 37 and 44.</title>
        <authorList>
            <person name="Christensen H."/>
        </authorList>
    </citation>
    <scope>NUCLEOTIDE SEQUENCE [LARGE SCALE GENOMIC DNA]</scope>
    <source>
        <strain evidence="3 4">B96_3</strain>
    </source>
</reference>
<dbReference type="PANTHER" id="PTHR46229:SF2">
    <property type="entry name" value="BOLA-LIKE PROTEIN 1"/>
    <property type="match status" value="1"/>
</dbReference>
<dbReference type="Pfam" id="PF01722">
    <property type="entry name" value="BolA"/>
    <property type="match status" value="1"/>
</dbReference>
<dbReference type="InterPro" id="IPR050961">
    <property type="entry name" value="BolA/IbaG_stress_morph_reg"/>
</dbReference>
<keyword evidence="4" id="KW-1185">Reference proteome</keyword>
<dbReference type="OrthoDB" id="9801469at2"/>
<evidence type="ECO:0000256" key="2">
    <source>
        <dbReference type="RuleBase" id="RU003860"/>
    </source>
</evidence>
<dbReference type="PIRSF" id="PIRSF003113">
    <property type="entry name" value="BolA"/>
    <property type="match status" value="1"/>
</dbReference>
<protein>
    <recommendedName>
        <fullName evidence="5">BolA protein</fullName>
    </recommendedName>
</protein>
<sequence>MFIHPNKVQIEHILTKEFTPTHLEVVDESYMHHGGPEAGSHYKVIMASESFVGLTLVQRHRLVNKSLKDVLSNDIHALSLKLFTKSEWENSPEIFESPKCLGKNK</sequence>
<comment type="caution">
    <text evidence="3">The sequence shown here is derived from an EMBL/GenBank/DDBJ whole genome shotgun (WGS) entry which is preliminary data.</text>
</comment>
<dbReference type="RefSeq" id="WP_119525660.1">
    <property type="nucleotide sequence ID" value="NZ_NRHC01000108.1"/>
</dbReference>
<evidence type="ECO:0000313" key="4">
    <source>
        <dbReference type="Proteomes" id="UP000265691"/>
    </source>
</evidence>
<organism evidence="3 4">
    <name type="scientific">Psittacicella hinzii</name>
    <dbReference type="NCBI Taxonomy" id="2028575"/>
    <lineage>
        <taxon>Bacteria</taxon>
        <taxon>Pseudomonadati</taxon>
        <taxon>Pseudomonadota</taxon>
        <taxon>Gammaproteobacteria</taxon>
        <taxon>Pasteurellales</taxon>
        <taxon>Psittacicellaceae</taxon>
        <taxon>Psittacicella</taxon>
    </lineage>
</organism>
<gene>
    <name evidence="3" type="ORF">CKF54_07100</name>
</gene>
<evidence type="ECO:0000256" key="1">
    <source>
        <dbReference type="ARBA" id="ARBA00005578"/>
    </source>
</evidence>
<evidence type="ECO:0000313" key="3">
    <source>
        <dbReference type="EMBL" id="RIY31251.1"/>
    </source>
</evidence>
<dbReference type="SUPFAM" id="SSF82657">
    <property type="entry name" value="BolA-like"/>
    <property type="match status" value="1"/>
</dbReference>
<name>A0A3A1Y1B6_9GAMM</name>
<comment type="similarity">
    <text evidence="1 2">Belongs to the BolA/IbaG family.</text>
</comment>
<dbReference type="AlphaFoldDB" id="A0A3A1Y1B6"/>
<dbReference type="InterPro" id="IPR036065">
    <property type="entry name" value="BolA-like_sf"/>
</dbReference>
<dbReference type="Proteomes" id="UP000265691">
    <property type="component" value="Unassembled WGS sequence"/>
</dbReference>
<dbReference type="InterPro" id="IPR002634">
    <property type="entry name" value="BolA"/>
</dbReference>